<feature type="region of interest" description="Disordered" evidence="1">
    <location>
        <begin position="76"/>
        <end position="106"/>
    </location>
</feature>
<feature type="compositionally biased region" description="Low complexity" evidence="1">
    <location>
        <begin position="14"/>
        <end position="25"/>
    </location>
</feature>
<proteinExistence type="predicted"/>
<feature type="compositionally biased region" description="Basic and acidic residues" evidence="1">
    <location>
        <begin position="76"/>
        <end position="89"/>
    </location>
</feature>
<feature type="compositionally biased region" description="Basic residues" evidence="1">
    <location>
        <begin position="90"/>
        <end position="106"/>
    </location>
</feature>
<feature type="compositionally biased region" description="Basic residues" evidence="1">
    <location>
        <begin position="1"/>
        <end position="11"/>
    </location>
</feature>
<dbReference type="AlphaFoldDB" id="A0A816XCM5"/>
<gene>
    <name evidence="2" type="ORF">WKI299_LOCUS29186</name>
</gene>
<feature type="compositionally biased region" description="Basic and acidic residues" evidence="1">
    <location>
        <begin position="33"/>
        <end position="43"/>
    </location>
</feature>
<feature type="non-terminal residue" evidence="2">
    <location>
        <position position="106"/>
    </location>
</feature>
<dbReference type="EMBL" id="CAJNRF010012966">
    <property type="protein sequence ID" value="CAF2145570.1"/>
    <property type="molecule type" value="Genomic_DNA"/>
</dbReference>
<organism evidence="2 3">
    <name type="scientific">Rotaria magnacalcarata</name>
    <dbReference type="NCBI Taxonomy" id="392030"/>
    <lineage>
        <taxon>Eukaryota</taxon>
        <taxon>Metazoa</taxon>
        <taxon>Spiralia</taxon>
        <taxon>Gnathifera</taxon>
        <taxon>Rotifera</taxon>
        <taxon>Eurotatoria</taxon>
        <taxon>Bdelloidea</taxon>
        <taxon>Philodinida</taxon>
        <taxon>Philodinidae</taxon>
        <taxon>Rotaria</taxon>
    </lineage>
</organism>
<name>A0A816XCM5_9BILA</name>
<evidence type="ECO:0000313" key="3">
    <source>
        <dbReference type="Proteomes" id="UP000663856"/>
    </source>
</evidence>
<evidence type="ECO:0000313" key="2">
    <source>
        <dbReference type="EMBL" id="CAF2145570.1"/>
    </source>
</evidence>
<sequence length="106" mass="12194">MKERRHERHHAHEAGSPSDHSSPSPHASPPPAHIDETHKRINNELHEEFLNDFKATHAATDTINAEQAWLLVEKVQHSKHEKWEADRSQHSHTHGPRHHGHHGHHG</sequence>
<feature type="region of interest" description="Disordered" evidence="1">
    <location>
        <begin position="1"/>
        <end position="43"/>
    </location>
</feature>
<accession>A0A816XCM5</accession>
<protein>
    <submittedName>
        <fullName evidence="2">Uncharacterized protein</fullName>
    </submittedName>
</protein>
<evidence type="ECO:0000256" key="1">
    <source>
        <dbReference type="SAM" id="MobiDB-lite"/>
    </source>
</evidence>
<comment type="caution">
    <text evidence="2">The sequence shown here is derived from an EMBL/GenBank/DDBJ whole genome shotgun (WGS) entry which is preliminary data.</text>
</comment>
<reference evidence="2" key="1">
    <citation type="submission" date="2021-02" db="EMBL/GenBank/DDBJ databases">
        <authorList>
            <person name="Nowell W R."/>
        </authorList>
    </citation>
    <scope>NUCLEOTIDE SEQUENCE</scope>
</reference>
<dbReference type="Proteomes" id="UP000663856">
    <property type="component" value="Unassembled WGS sequence"/>
</dbReference>